<dbReference type="AlphaFoldDB" id="A0A3B0VUJ1"/>
<dbReference type="EMBL" id="UOEU01000893">
    <property type="protein sequence ID" value="VAW42147.1"/>
    <property type="molecule type" value="Genomic_DNA"/>
</dbReference>
<sequence length="400" mass="44672">MKRIESFLAARLFFLVPQLVGDRIYFISNLNGRNSLYVMDRGGSVPEPLLPPDIALQNPHLIPRSSFIVFPKLGKILVMIDQDGDENYQPMVIPLEGGYPQPIFSDSFTSHSISAGGEDLERNNIIFVAQSRTESLFISYLATLETNELIKLNASQFGGTPDGSNKKKTEFILLEGYGAGDNVLFRYSLGDEHPTPLLGTPLPQRAPDAPTYNVSQSHFIRNDSGILCHTTQFKDTYGLGYLSFDDPENIQQVSISGTQHEGIGELEELRHLTGQTYLLLYNIDGSSWVYEATLDEDNLTMQITHLLCGQGELAGGVLESIQYDQVQGEYVLSFSTAVSPTQIYTISGKNRDVRQQHTRERILGLPNEWLSPGEDYPFTSYDGLRTSARLYLPAIEEQPY</sequence>
<dbReference type="SUPFAM" id="SSF50993">
    <property type="entry name" value="Peptidase/esterase 'gauge' domain"/>
    <property type="match status" value="1"/>
</dbReference>
<dbReference type="InterPro" id="IPR011042">
    <property type="entry name" value="6-blade_b-propeller_TolB-like"/>
</dbReference>
<name>A0A3B0VUJ1_9ZZZZ</name>
<dbReference type="Gene3D" id="2.120.10.30">
    <property type="entry name" value="TolB, C-terminal domain"/>
    <property type="match status" value="1"/>
</dbReference>
<organism evidence="1">
    <name type="scientific">hydrothermal vent metagenome</name>
    <dbReference type="NCBI Taxonomy" id="652676"/>
    <lineage>
        <taxon>unclassified sequences</taxon>
        <taxon>metagenomes</taxon>
        <taxon>ecological metagenomes</taxon>
    </lineage>
</organism>
<proteinExistence type="predicted"/>
<gene>
    <name evidence="1" type="ORF">MNBD_CHLOROFLEXI01-760</name>
</gene>
<evidence type="ECO:0000313" key="1">
    <source>
        <dbReference type="EMBL" id="VAW42147.1"/>
    </source>
</evidence>
<accession>A0A3B0VUJ1</accession>
<protein>
    <submittedName>
        <fullName evidence="1">Acylamino-acid-releasing enzyme</fullName>
    </submittedName>
</protein>
<reference evidence="1" key="1">
    <citation type="submission" date="2018-06" db="EMBL/GenBank/DDBJ databases">
        <authorList>
            <person name="Zhirakovskaya E."/>
        </authorList>
    </citation>
    <scope>NUCLEOTIDE SEQUENCE</scope>
</reference>